<dbReference type="AlphaFoldDB" id="A0A0A8ZB41"/>
<accession>A0A0A8ZB41</accession>
<organism evidence="2">
    <name type="scientific">Arundo donax</name>
    <name type="common">Giant reed</name>
    <name type="synonym">Donax arundinaceus</name>
    <dbReference type="NCBI Taxonomy" id="35708"/>
    <lineage>
        <taxon>Eukaryota</taxon>
        <taxon>Viridiplantae</taxon>
        <taxon>Streptophyta</taxon>
        <taxon>Embryophyta</taxon>
        <taxon>Tracheophyta</taxon>
        <taxon>Spermatophyta</taxon>
        <taxon>Magnoliopsida</taxon>
        <taxon>Liliopsida</taxon>
        <taxon>Poales</taxon>
        <taxon>Poaceae</taxon>
        <taxon>PACMAD clade</taxon>
        <taxon>Arundinoideae</taxon>
        <taxon>Arundineae</taxon>
        <taxon>Arundo</taxon>
    </lineage>
</organism>
<protein>
    <submittedName>
        <fullName evidence="2">Uncharacterized protein</fullName>
    </submittedName>
</protein>
<name>A0A0A8ZB41_ARUDO</name>
<proteinExistence type="predicted"/>
<feature type="chain" id="PRO_5002042339" evidence="1">
    <location>
        <begin position="20"/>
        <end position="52"/>
    </location>
</feature>
<feature type="signal peptide" evidence="1">
    <location>
        <begin position="1"/>
        <end position="19"/>
    </location>
</feature>
<evidence type="ECO:0000256" key="1">
    <source>
        <dbReference type="SAM" id="SignalP"/>
    </source>
</evidence>
<keyword evidence="1" id="KW-0732">Signal</keyword>
<reference evidence="2" key="2">
    <citation type="journal article" date="2015" name="Data Brief">
        <title>Shoot transcriptome of the giant reed, Arundo donax.</title>
        <authorList>
            <person name="Barrero R.A."/>
            <person name="Guerrero F.D."/>
            <person name="Moolhuijzen P."/>
            <person name="Goolsby J.A."/>
            <person name="Tidwell J."/>
            <person name="Bellgard S.E."/>
            <person name="Bellgard M.I."/>
        </authorList>
    </citation>
    <scope>NUCLEOTIDE SEQUENCE</scope>
    <source>
        <tissue evidence="2">Shoot tissue taken approximately 20 cm above the soil surface</tissue>
    </source>
</reference>
<dbReference type="EMBL" id="GBRH01261864">
    <property type="protein sequence ID" value="JAD36031.1"/>
    <property type="molecule type" value="Transcribed_RNA"/>
</dbReference>
<reference evidence="2" key="1">
    <citation type="submission" date="2014-09" db="EMBL/GenBank/DDBJ databases">
        <authorList>
            <person name="Magalhaes I.L.F."/>
            <person name="Oliveira U."/>
            <person name="Santos F.R."/>
            <person name="Vidigal T.H.D.A."/>
            <person name="Brescovit A.D."/>
            <person name="Santos A.J."/>
        </authorList>
    </citation>
    <scope>NUCLEOTIDE SEQUENCE</scope>
    <source>
        <tissue evidence="2">Shoot tissue taken approximately 20 cm above the soil surface</tissue>
    </source>
</reference>
<sequence>MSQLDRWLFFITFLRNTCCMLVFESNKEPSQSVGQSTANTVLFLAKFTTGYR</sequence>
<evidence type="ECO:0000313" key="2">
    <source>
        <dbReference type="EMBL" id="JAD36031.1"/>
    </source>
</evidence>